<proteinExistence type="predicted"/>
<sequence length="397" mass="43584">MIVTALQKLLDGQAAKRMGTLDVNTPEEFFEKLLECIPQADFVAKAHSIAAGGPAKAFKNIPAADRVNYARRLYKAMGADNGAAVSLVTVAAAKRLKLRIRTNSKPDLFPIWSDKAYQSIGRATVCLQVEGGPKFWEDTVVVDMKVPWELLVSNHAQEGLGIRLMTPAMRRRLKGTERTPDHPDKLPDGPRAVRDSDYDTMPDPTVAQDPQMFPLMDGPPDAPPIKEPVVSRPMRARLGLPTGYFVEARDADFLKWDALYPAVTTENVASRTTDQCTTDKLHKSLLKTLMTAAGALREYPSGCPPPAAYAPIRPPMRTDACPLYTVQHTLSEPAHKARNSFVANRLKYGIDGPSVAFAQVPVFSKVKPNSTDRRVLFDDSANNSLHMLSVGMQLPTP</sequence>
<evidence type="ECO:0000313" key="2">
    <source>
        <dbReference type="Proteomes" id="UP001150581"/>
    </source>
</evidence>
<protein>
    <submittedName>
        <fullName evidence="1">Uncharacterized protein</fullName>
    </submittedName>
</protein>
<comment type="caution">
    <text evidence="1">The sequence shown here is derived from an EMBL/GenBank/DDBJ whole genome shotgun (WGS) entry which is preliminary data.</text>
</comment>
<evidence type="ECO:0000313" key="1">
    <source>
        <dbReference type="EMBL" id="KAJ1879250.1"/>
    </source>
</evidence>
<accession>A0ACC1HXI3</accession>
<organism evidence="1 2">
    <name type="scientific">Kickxella alabastrina</name>
    <dbReference type="NCBI Taxonomy" id="61397"/>
    <lineage>
        <taxon>Eukaryota</taxon>
        <taxon>Fungi</taxon>
        <taxon>Fungi incertae sedis</taxon>
        <taxon>Zoopagomycota</taxon>
        <taxon>Kickxellomycotina</taxon>
        <taxon>Kickxellomycetes</taxon>
        <taxon>Kickxellales</taxon>
        <taxon>Kickxellaceae</taxon>
        <taxon>Kickxella</taxon>
    </lineage>
</organism>
<dbReference type="Proteomes" id="UP001150581">
    <property type="component" value="Unassembled WGS sequence"/>
</dbReference>
<dbReference type="EMBL" id="JANBPG010003765">
    <property type="protein sequence ID" value="KAJ1879250.1"/>
    <property type="molecule type" value="Genomic_DNA"/>
</dbReference>
<feature type="non-terminal residue" evidence="1">
    <location>
        <position position="397"/>
    </location>
</feature>
<keyword evidence="2" id="KW-1185">Reference proteome</keyword>
<name>A0ACC1HXI3_9FUNG</name>
<reference evidence="1" key="1">
    <citation type="submission" date="2022-07" db="EMBL/GenBank/DDBJ databases">
        <title>Phylogenomic reconstructions and comparative analyses of Kickxellomycotina fungi.</title>
        <authorList>
            <person name="Reynolds N.K."/>
            <person name="Stajich J.E."/>
            <person name="Barry K."/>
            <person name="Grigoriev I.V."/>
            <person name="Crous P."/>
            <person name="Smith M.E."/>
        </authorList>
    </citation>
    <scope>NUCLEOTIDE SEQUENCE</scope>
    <source>
        <strain evidence="1">Benny 63K</strain>
    </source>
</reference>
<gene>
    <name evidence="1" type="ORF">LPJ66_011730</name>
</gene>